<dbReference type="EMBL" id="FNTC01000002">
    <property type="protein sequence ID" value="SEC30335.1"/>
    <property type="molecule type" value="Genomic_DNA"/>
</dbReference>
<dbReference type="AlphaFoldDB" id="A0A1H4REL4"/>
<dbReference type="Proteomes" id="UP000198542">
    <property type="component" value="Unassembled WGS sequence"/>
</dbReference>
<protein>
    <submittedName>
        <fullName evidence="1">Uncharacterized protein</fullName>
    </submittedName>
</protein>
<evidence type="ECO:0000313" key="1">
    <source>
        <dbReference type="EMBL" id="SEC30335.1"/>
    </source>
</evidence>
<reference evidence="2" key="1">
    <citation type="submission" date="2016-10" db="EMBL/GenBank/DDBJ databases">
        <authorList>
            <person name="Varghese N."/>
            <person name="Submissions S."/>
        </authorList>
    </citation>
    <scope>NUCLEOTIDE SEQUENCE [LARGE SCALE GENOMIC DNA]</scope>
    <source>
        <strain evidence="2">BS3660</strain>
    </source>
</reference>
<proteinExistence type="predicted"/>
<sequence length="51" mass="5933">MSLVLLLVACLLTCLEKPWRGIALPRRHNHQYPDLLVRLNQGVTHENQCIR</sequence>
<name>A0A1H4REL4_PSEJE</name>
<evidence type="ECO:0000313" key="2">
    <source>
        <dbReference type="Proteomes" id="UP000198542"/>
    </source>
</evidence>
<accession>A0A1H4REL4</accession>
<gene>
    <name evidence="1" type="ORF">SAMN04490187_3878</name>
</gene>
<organism evidence="1 2">
    <name type="scientific">Pseudomonas jessenii</name>
    <dbReference type="NCBI Taxonomy" id="77298"/>
    <lineage>
        <taxon>Bacteria</taxon>
        <taxon>Pseudomonadati</taxon>
        <taxon>Pseudomonadota</taxon>
        <taxon>Gammaproteobacteria</taxon>
        <taxon>Pseudomonadales</taxon>
        <taxon>Pseudomonadaceae</taxon>
        <taxon>Pseudomonas</taxon>
    </lineage>
</organism>
<keyword evidence="2" id="KW-1185">Reference proteome</keyword>